<dbReference type="RefSeq" id="XP_009543176.1">
    <property type="nucleotide sequence ID" value="XM_009544881.1"/>
</dbReference>
<name>W4KGX4_HETIT</name>
<dbReference type="Proteomes" id="UP000030671">
    <property type="component" value="Unassembled WGS sequence"/>
</dbReference>
<dbReference type="PROSITE" id="PS00388">
    <property type="entry name" value="PROTEASOME_ALPHA_1"/>
    <property type="match status" value="1"/>
</dbReference>
<sequence length="247" mass="26866">MTSIGTGYDLSASTYSPDGRIFQVEYANKAVENSGTAIGLRVKDGVVLAVEKLVHSKLLVPGVNRRIQTIDRHIGLATAGLLADGRHIARVASEEARGSREYHNGPVSIEPIAKRVGGYVQAYTLYSSVRPFGISTILGGVDKNGPALFVVEPSGVFYGYHGAAVGKGRQLAKTELEKLKLSELSTREAVLEAARIIYLVHDDAKEKEFELEMSWIGDETGGRHVPVPQDLFDEADRKAREALETFE</sequence>
<dbReference type="InterPro" id="IPR000426">
    <property type="entry name" value="Proteasome_asu_N"/>
</dbReference>
<dbReference type="InParanoid" id="W4KGX4"/>
<dbReference type="GO" id="GO:0008233">
    <property type="term" value="F:peptidase activity"/>
    <property type="evidence" value="ECO:0007669"/>
    <property type="project" value="UniProtKB-KW"/>
</dbReference>
<evidence type="ECO:0000313" key="8">
    <source>
        <dbReference type="EMBL" id="ETW84575.1"/>
    </source>
</evidence>
<organism evidence="8 9">
    <name type="scientific">Heterobasidion irregulare (strain TC 32-1)</name>
    <dbReference type="NCBI Taxonomy" id="747525"/>
    <lineage>
        <taxon>Eukaryota</taxon>
        <taxon>Fungi</taxon>
        <taxon>Dikarya</taxon>
        <taxon>Basidiomycota</taxon>
        <taxon>Agaricomycotina</taxon>
        <taxon>Agaricomycetes</taxon>
        <taxon>Russulales</taxon>
        <taxon>Bondarzewiaceae</taxon>
        <taxon>Heterobasidion</taxon>
        <taxon>Heterobasidion annosum species complex</taxon>
    </lineage>
</organism>
<protein>
    <recommendedName>
        <fullName evidence="6">Proteasome subunit alpha type</fullName>
    </recommendedName>
</protein>
<dbReference type="InterPro" id="IPR001353">
    <property type="entry name" value="Proteasome_sua/b"/>
</dbReference>
<keyword evidence="8" id="KW-0645">Protease</keyword>
<dbReference type="eggNOG" id="KOG0184">
    <property type="taxonomic scope" value="Eukaryota"/>
</dbReference>
<proteinExistence type="inferred from homology"/>
<keyword evidence="9" id="KW-1185">Reference proteome</keyword>
<dbReference type="SUPFAM" id="SSF56235">
    <property type="entry name" value="N-terminal nucleophile aminohydrolases (Ntn hydrolases)"/>
    <property type="match status" value="1"/>
</dbReference>
<keyword evidence="4 6" id="KW-0539">Nucleus</keyword>
<dbReference type="InterPro" id="IPR050115">
    <property type="entry name" value="Proteasome_alpha"/>
</dbReference>
<dbReference type="Pfam" id="PF10584">
    <property type="entry name" value="Proteasome_A_N"/>
    <property type="match status" value="1"/>
</dbReference>
<dbReference type="GeneID" id="20671784"/>
<dbReference type="FunFam" id="3.60.20.10:FF:000007">
    <property type="entry name" value="Proteasome subunit alpha type"/>
    <property type="match status" value="1"/>
</dbReference>
<dbReference type="GO" id="GO:0005737">
    <property type="term" value="C:cytoplasm"/>
    <property type="evidence" value="ECO:0007669"/>
    <property type="project" value="UniProtKB-SubCell"/>
</dbReference>
<dbReference type="GO" id="GO:0019773">
    <property type="term" value="C:proteasome core complex, alpha-subunit complex"/>
    <property type="evidence" value="ECO:0007669"/>
    <property type="project" value="UniProtKB-UniRule"/>
</dbReference>
<keyword evidence="2 6" id="KW-0963">Cytoplasm</keyword>
<comment type="subcellular location">
    <subcellularLocation>
        <location evidence="6">Cytoplasm</location>
    </subcellularLocation>
    <subcellularLocation>
        <location evidence="6">Nucleus</location>
    </subcellularLocation>
</comment>
<dbReference type="CDD" id="cd03751">
    <property type="entry name" value="proteasome_alpha_type_3"/>
    <property type="match status" value="1"/>
</dbReference>
<dbReference type="KEGG" id="hir:HETIRDRAFT_35088"/>
<dbReference type="HOGENOM" id="CLU_035750_0_0_1"/>
<dbReference type="EMBL" id="KI925456">
    <property type="protein sequence ID" value="ETW84575.1"/>
    <property type="molecule type" value="Genomic_DNA"/>
</dbReference>
<dbReference type="STRING" id="747525.W4KGX4"/>
<evidence type="ECO:0000256" key="1">
    <source>
        <dbReference type="ARBA" id="ARBA00002000"/>
    </source>
</evidence>
<comment type="similarity">
    <text evidence="5 6">Belongs to the peptidase T1A family.</text>
</comment>
<evidence type="ECO:0000313" key="9">
    <source>
        <dbReference type="Proteomes" id="UP000030671"/>
    </source>
</evidence>
<dbReference type="PANTHER" id="PTHR11599">
    <property type="entry name" value="PROTEASOME SUBUNIT ALPHA/BETA"/>
    <property type="match status" value="1"/>
</dbReference>
<evidence type="ECO:0000256" key="5">
    <source>
        <dbReference type="PROSITE-ProRule" id="PRU00808"/>
    </source>
</evidence>
<comment type="subunit">
    <text evidence="6">The 26S proteasome consists of a 20S proteasome core and two 19S regulatory subunits.</text>
</comment>
<keyword evidence="8" id="KW-0378">Hydrolase</keyword>
<evidence type="ECO:0000256" key="3">
    <source>
        <dbReference type="ARBA" id="ARBA00022942"/>
    </source>
</evidence>
<dbReference type="GO" id="GO:0006511">
    <property type="term" value="P:ubiquitin-dependent protein catabolic process"/>
    <property type="evidence" value="ECO:0007669"/>
    <property type="project" value="InterPro"/>
</dbReference>
<dbReference type="GO" id="GO:0005634">
    <property type="term" value="C:nucleus"/>
    <property type="evidence" value="ECO:0007669"/>
    <property type="project" value="UniProtKB-SubCell"/>
</dbReference>
<dbReference type="FunCoup" id="W4KGX4">
    <property type="interactions" value="705"/>
</dbReference>
<dbReference type="Pfam" id="PF00227">
    <property type="entry name" value="Proteasome"/>
    <property type="match status" value="1"/>
</dbReference>
<dbReference type="PROSITE" id="PS51475">
    <property type="entry name" value="PROTEASOME_ALPHA_2"/>
    <property type="match status" value="1"/>
</dbReference>
<dbReference type="SMART" id="SM00948">
    <property type="entry name" value="Proteasome_A_N"/>
    <property type="match status" value="1"/>
</dbReference>
<dbReference type="Gene3D" id="3.60.20.10">
    <property type="entry name" value="Glutamine Phosphoribosylpyrophosphate, subunit 1, domain 1"/>
    <property type="match status" value="1"/>
</dbReference>
<dbReference type="AlphaFoldDB" id="W4KGX4"/>
<evidence type="ECO:0000256" key="6">
    <source>
        <dbReference type="RuleBase" id="RU000551"/>
    </source>
</evidence>
<dbReference type="OrthoDB" id="40134at2759"/>
<keyword evidence="3 5" id="KW-0647">Proteasome</keyword>
<evidence type="ECO:0000259" key="7">
    <source>
        <dbReference type="PROSITE" id="PS00388"/>
    </source>
</evidence>
<comment type="function">
    <text evidence="1">The proteasome is a multicatalytic proteinase complex which is characterized by its ability to cleave peptides with Arg, Phe, Tyr, Leu, and Glu adjacent to the leaving group at neutral or slightly basic pH. The proteasome has an ATP-dependent proteolytic activity.</text>
</comment>
<evidence type="ECO:0000256" key="2">
    <source>
        <dbReference type="ARBA" id="ARBA00022490"/>
    </source>
</evidence>
<dbReference type="InterPro" id="IPR023332">
    <property type="entry name" value="Proteasome_alpha-type"/>
</dbReference>
<accession>W4KGX4</accession>
<evidence type="ECO:0000256" key="4">
    <source>
        <dbReference type="ARBA" id="ARBA00023242"/>
    </source>
</evidence>
<feature type="domain" description="Proteasome alpha-type subunits" evidence="7">
    <location>
        <begin position="8"/>
        <end position="30"/>
    </location>
</feature>
<reference evidence="8 9" key="1">
    <citation type="journal article" date="2012" name="New Phytol.">
        <title>Insight into trade-off between wood decay and parasitism from the genome of a fungal forest pathogen.</title>
        <authorList>
            <person name="Olson A."/>
            <person name="Aerts A."/>
            <person name="Asiegbu F."/>
            <person name="Belbahri L."/>
            <person name="Bouzid O."/>
            <person name="Broberg A."/>
            <person name="Canback B."/>
            <person name="Coutinho P.M."/>
            <person name="Cullen D."/>
            <person name="Dalman K."/>
            <person name="Deflorio G."/>
            <person name="van Diepen L.T."/>
            <person name="Dunand C."/>
            <person name="Duplessis S."/>
            <person name="Durling M."/>
            <person name="Gonthier P."/>
            <person name="Grimwood J."/>
            <person name="Fossdal C.G."/>
            <person name="Hansson D."/>
            <person name="Henrissat B."/>
            <person name="Hietala A."/>
            <person name="Himmelstrand K."/>
            <person name="Hoffmeister D."/>
            <person name="Hogberg N."/>
            <person name="James T.Y."/>
            <person name="Karlsson M."/>
            <person name="Kohler A."/>
            <person name="Kues U."/>
            <person name="Lee Y.H."/>
            <person name="Lin Y.C."/>
            <person name="Lind M."/>
            <person name="Lindquist E."/>
            <person name="Lombard V."/>
            <person name="Lucas S."/>
            <person name="Lunden K."/>
            <person name="Morin E."/>
            <person name="Murat C."/>
            <person name="Park J."/>
            <person name="Raffaello T."/>
            <person name="Rouze P."/>
            <person name="Salamov A."/>
            <person name="Schmutz J."/>
            <person name="Solheim H."/>
            <person name="Stahlberg J."/>
            <person name="Velez H."/>
            <person name="de Vries R.P."/>
            <person name="Wiebenga A."/>
            <person name="Woodward S."/>
            <person name="Yakovlev I."/>
            <person name="Garbelotto M."/>
            <person name="Martin F."/>
            <person name="Grigoriev I.V."/>
            <person name="Stenlid J."/>
        </authorList>
    </citation>
    <scope>NUCLEOTIDE SEQUENCE [LARGE SCALE GENOMIC DNA]</scope>
    <source>
        <strain evidence="8 9">TC 32-1</strain>
    </source>
</reference>
<dbReference type="InterPro" id="IPR029055">
    <property type="entry name" value="Ntn_hydrolases_N"/>
</dbReference>
<gene>
    <name evidence="8" type="ORF">HETIRDRAFT_35088</name>
</gene>